<dbReference type="AlphaFoldDB" id="A0A2N5T470"/>
<comment type="caution">
    <text evidence="1">The sequence shown here is derived from an EMBL/GenBank/DDBJ whole genome shotgun (WGS) entry which is preliminary data.</text>
</comment>
<name>A0A2N5T470_9BASI</name>
<evidence type="ECO:0000313" key="2">
    <source>
        <dbReference type="EMBL" id="PLW58351.1"/>
    </source>
</evidence>
<evidence type="ECO:0000313" key="1">
    <source>
        <dbReference type="EMBL" id="PLW20276.1"/>
    </source>
</evidence>
<evidence type="ECO:0000313" key="3">
    <source>
        <dbReference type="Proteomes" id="UP000235388"/>
    </source>
</evidence>
<dbReference type="Proteomes" id="UP000235388">
    <property type="component" value="Unassembled WGS sequence"/>
</dbReference>
<reference evidence="1 3" key="1">
    <citation type="submission" date="2017-11" db="EMBL/GenBank/DDBJ databases">
        <title>De novo assembly and phasing of dikaryotic genomes from two isolates of Puccinia coronata f. sp. avenae, the causal agent of oat crown rust.</title>
        <authorList>
            <person name="Miller M.E."/>
            <person name="Zhang Y."/>
            <person name="Omidvar V."/>
            <person name="Sperschneider J."/>
            <person name="Schwessinger B."/>
            <person name="Raley C."/>
            <person name="Palmer J.M."/>
            <person name="Garnica D."/>
            <person name="Upadhyaya N."/>
            <person name="Rathjen J."/>
            <person name="Taylor J.M."/>
            <person name="Park R.F."/>
            <person name="Dodds P.N."/>
            <person name="Hirsch C.D."/>
            <person name="Kianian S.F."/>
            <person name="Figueroa M."/>
        </authorList>
    </citation>
    <scope>NUCLEOTIDE SEQUENCE [LARGE SCALE GENOMIC DNA]</scope>
    <source>
        <strain evidence="1">12NC29</strain>
    </source>
</reference>
<dbReference type="EMBL" id="PGCJ01000003">
    <property type="protein sequence ID" value="PLW58351.1"/>
    <property type="molecule type" value="Genomic_DNA"/>
</dbReference>
<organism evidence="1 3">
    <name type="scientific">Puccinia coronata f. sp. avenae</name>
    <dbReference type="NCBI Taxonomy" id="200324"/>
    <lineage>
        <taxon>Eukaryota</taxon>
        <taxon>Fungi</taxon>
        <taxon>Dikarya</taxon>
        <taxon>Basidiomycota</taxon>
        <taxon>Pucciniomycotina</taxon>
        <taxon>Pucciniomycetes</taxon>
        <taxon>Pucciniales</taxon>
        <taxon>Pucciniaceae</taxon>
        <taxon>Puccinia</taxon>
    </lineage>
</organism>
<gene>
    <name evidence="2" type="ORF">PCANC_00619</name>
    <name evidence="1" type="ORF">PCANC_07462</name>
</gene>
<accession>A0A2N5T470</accession>
<keyword evidence="3" id="KW-1185">Reference proteome</keyword>
<proteinExistence type="predicted"/>
<protein>
    <submittedName>
        <fullName evidence="1">Uncharacterized protein</fullName>
    </submittedName>
</protein>
<sequence length="216" mass="23030">MTRESSLLSLTGDRDMQLRASEAELPAPLKARARLSHFHALQQLASHLRALLLALWANLALSAYAANIDTPTVEHCSFYTDANTDAATCTTSSQAVLKCGGGCRNSFVKAEECKSDDDYGSSSTLTTQTCDVAFSMGSPGLTSCVTSKGKFSCKGDSSGYAGEYLSSDPSCKSSLGVSNMYDDLGLEEKVMLICLLLCQSPSLLSVYQKPTEIYGL</sequence>
<dbReference type="EMBL" id="PGCJ01000800">
    <property type="protein sequence ID" value="PLW20276.1"/>
    <property type="molecule type" value="Genomic_DNA"/>
</dbReference>